<evidence type="ECO:0000313" key="3">
    <source>
        <dbReference type="Proteomes" id="UP001054889"/>
    </source>
</evidence>
<comment type="caution">
    <text evidence="2">The sequence shown here is derived from an EMBL/GenBank/DDBJ whole genome shotgun (WGS) entry which is preliminary data.</text>
</comment>
<sequence length="104" mass="11257">MPLARPAAALADDAPPHRREEAPRPLAPPRLPLPCRWPAPGALSPPRLLLAVPSTRSLLHWDASSCLVMAAALVEASRLALGCRLSSSRRLTAMEWKAREIGVR</sequence>
<organism evidence="2 3">
    <name type="scientific">Eleusine coracana subsp. coracana</name>
    <dbReference type="NCBI Taxonomy" id="191504"/>
    <lineage>
        <taxon>Eukaryota</taxon>
        <taxon>Viridiplantae</taxon>
        <taxon>Streptophyta</taxon>
        <taxon>Embryophyta</taxon>
        <taxon>Tracheophyta</taxon>
        <taxon>Spermatophyta</taxon>
        <taxon>Magnoliopsida</taxon>
        <taxon>Liliopsida</taxon>
        <taxon>Poales</taxon>
        <taxon>Poaceae</taxon>
        <taxon>PACMAD clade</taxon>
        <taxon>Chloridoideae</taxon>
        <taxon>Cynodonteae</taxon>
        <taxon>Eleusininae</taxon>
        <taxon>Eleusine</taxon>
    </lineage>
</organism>
<keyword evidence="3" id="KW-1185">Reference proteome</keyword>
<dbReference type="Proteomes" id="UP001054889">
    <property type="component" value="Unassembled WGS sequence"/>
</dbReference>
<feature type="compositionally biased region" description="Basic and acidic residues" evidence="1">
    <location>
        <begin position="14"/>
        <end position="23"/>
    </location>
</feature>
<gene>
    <name evidence="2" type="primary">ga20698</name>
    <name evidence="2" type="ORF">PR202_ga20698</name>
</gene>
<evidence type="ECO:0000313" key="2">
    <source>
        <dbReference type="EMBL" id="GJN03271.1"/>
    </source>
</evidence>
<evidence type="ECO:0000256" key="1">
    <source>
        <dbReference type="SAM" id="MobiDB-lite"/>
    </source>
</evidence>
<accession>A0AAV5CYR3</accession>
<dbReference type="EMBL" id="BQKI01000010">
    <property type="protein sequence ID" value="GJN03271.1"/>
    <property type="molecule type" value="Genomic_DNA"/>
</dbReference>
<feature type="compositionally biased region" description="Low complexity" evidence="1">
    <location>
        <begin position="1"/>
        <end position="13"/>
    </location>
</feature>
<reference evidence="2" key="1">
    <citation type="journal article" date="2018" name="DNA Res.">
        <title>Multiple hybrid de novo genome assembly of finger millet, an orphan allotetraploid crop.</title>
        <authorList>
            <person name="Hatakeyama M."/>
            <person name="Aluri S."/>
            <person name="Balachadran M.T."/>
            <person name="Sivarajan S.R."/>
            <person name="Patrignani A."/>
            <person name="Gruter S."/>
            <person name="Poveda L."/>
            <person name="Shimizu-Inatsugi R."/>
            <person name="Baeten J."/>
            <person name="Francoijs K.J."/>
            <person name="Nataraja K.N."/>
            <person name="Reddy Y.A.N."/>
            <person name="Phadnis S."/>
            <person name="Ravikumar R.L."/>
            <person name="Schlapbach R."/>
            <person name="Sreeman S.M."/>
            <person name="Shimizu K.K."/>
        </authorList>
    </citation>
    <scope>NUCLEOTIDE SEQUENCE</scope>
</reference>
<name>A0AAV5CYR3_ELECO</name>
<protein>
    <submittedName>
        <fullName evidence="2">Uncharacterized protein</fullName>
    </submittedName>
</protein>
<reference evidence="2" key="2">
    <citation type="submission" date="2021-12" db="EMBL/GenBank/DDBJ databases">
        <title>Resequencing data analysis of finger millet.</title>
        <authorList>
            <person name="Hatakeyama M."/>
            <person name="Aluri S."/>
            <person name="Balachadran M.T."/>
            <person name="Sivarajan S.R."/>
            <person name="Poveda L."/>
            <person name="Shimizu-Inatsugi R."/>
            <person name="Schlapbach R."/>
            <person name="Sreeman S.M."/>
            <person name="Shimizu K.K."/>
        </authorList>
    </citation>
    <scope>NUCLEOTIDE SEQUENCE</scope>
</reference>
<dbReference type="AlphaFoldDB" id="A0AAV5CYR3"/>
<feature type="region of interest" description="Disordered" evidence="1">
    <location>
        <begin position="1"/>
        <end position="31"/>
    </location>
</feature>
<proteinExistence type="predicted"/>